<dbReference type="Proteomes" id="UP000325315">
    <property type="component" value="Unassembled WGS sequence"/>
</dbReference>
<sequence length="811" mass="90728">MDLHLKNLFDRFQEQFGSGPGLGPGSGTCLMKVEGISSNFIKPLFKASAALYRTEPWRRLRPGHLFGVRVGKDSDWSGKKQPFPCSQFIGGDGGDIGFYMFRSENDAKKMTGSRETIRVPNVELLRVTYELETLMFPSNRKMIKSLSLEASGNDRFPVIDVARCTSSGELQFRNPTLEELKFVYAFMRAISLVHPLLQADKESGPNWTRSISFDPFIETVDIQWPPEMARGHELVAVTISHPPGQAYEEKISSTASSTPTKYAEPPDEVTFMDIRVNSNSSSRHCAMCEKEVNGDQSLCCGRCRAVVYCTSLCQKQHWKESHKSMCGLYKAMMEREEELVMKIFMFPCSAAQPCKWLESLGIHQKGMWRRKCSCYSHCPFGLLPVKGGLWDSWGGLDDEEYPGDLPFRNQLRDGISSPILLSGWSEYYNLRSLPLSSPVADILSHPLTVYHILMALSINTKNLLLKGKEVILHYLGPEGEMDWMPAFSEISHLLNGLGNIQIIMVGPEVPTNLSGTTSGISSRVRVNLVRGVYQEEATYLPSPHVIVALNCALDRYSSWGGALDLIKAIGVPAFFTEQSEILCANAKQVLRGAGLHITHPVTPNPFRSPVKNHDSSTNLPSYSNGFVLGTVSKVSETIRELAMAHMILTAIIRLFREEMRIVAAKKSSLPLKMEFSFPSYQLSPLYHYLLPSPALFSNQLLPESHVNWTQTPEAHVYSVDLPGGRKEEIKVEVEDSRYLIIRTEAIDDSTKPAMDFKRKFRLPGSIDIDGISAKYEDGVLTVTVPRTFRRGSFYIDPADVPDRVEVLARAA</sequence>
<dbReference type="OrthoDB" id="432970at2759"/>
<dbReference type="AlphaFoldDB" id="A0A5B6X6U3"/>
<dbReference type="EMBL" id="SMMG02000001">
    <property type="protein sequence ID" value="KAA3489044.1"/>
    <property type="molecule type" value="Genomic_DNA"/>
</dbReference>
<dbReference type="SUPFAM" id="SSF49764">
    <property type="entry name" value="HSP20-like chaperones"/>
    <property type="match status" value="1"/>
</dbReference>
<dbReference type="PROSITE" id="PS50865">
    <property type="entry name" value="ZF_MYND_2"/>
    <property type="match status" value="1"/>
</dbReference>
<protein>
    <submittedName>
        <fullName evidence="9">Zinc finger MYND domain-containing protein 15-like</fullName>
    </submittedName>
</protein>
<proteinExistence type="inferred from homology"/>
<evidence type="ECO:0000256" key="3">
    <source>
        <dbReference type="ARBA" id="ARBA00022833"/>
    </source>
</evidence>
<dbReference type="Pfam" id="PF20179">
    <property type="entry name" value="MSS51_C"/>
    <property type="match status" value="1"/>
</dbReference>
<evidence type="ECO:0000256" key="4">
    <source>
        <dbReference type="PROSITE-ProRule" id="PRU00134"/>
    </source>
</evidence>
<evidence type="ECO:0000256" key="2">
    <source>
        <dbReference type="ARBA" id="ARBA00022771"/>
    </source>
</evidence>
<accession>A0A5B6X6U3</accession>
<dbReference type="Pfam" id="PF00011">
    <property type="entry name" value="HSP20"/>
    <property type="match status" value="1"/>
</dbReference>
<comment type="caution">
    <text evidence="9">The sequence shown here is derived from an EMBL/GenBank/DDBJ whole genome shotgun (WGS) entry which is preliminary data.</text>
</comment>
<organism evidence="9 10">
    <name type="scientific">Gossypium australe</name>
    <dbReference type="NCBI Taxonomy" id="47621"/>
    <lineage>
        <taxon>Eukaryota</taxon>
        <taxon>Viridiplantae</taxon>
        <taxon>Streptophyta</taxon>
        <taxon>Embryophyta</taxon>
        <taxon>Tracheophyta</taxon>
        <taxon>Spermatophyta</taxon>
        <taxon>Magnoliopsida</taxon>
        <taxon>eudicotyledons</taxon>
        <taxon>Gunneridae</taxon>
        <taxon>Pentapetalae</taxon>
        <taxon>rosids</taxon>
        <taxon>malvids</taxon>
        <taxon>Malvales</taxon>
        <taxon>Malvaceae</taxon>
        <taxon>Malvoideae</taxon>
        <taxon>Gossypium</taxon>
    </lineage>
</organism>
<keyword evidence="3" id="KW-0862">Zinc</keyword>
<evidence type="ECO:0000256" key="5">
    <source>
        <dbReference type="PROSITE-ProRule" id="PRU00285"/>
    </source>
</evidence>
<comment type="similarity">
    <text evidence="5 6">Belongs to the small heat shock protein (HSP20) family.</text>
</comment>
<dbReference type="Gene3D" id="2.60.40.790">
    <property type="match status" value="1"/>
</dbReference>
<keyword evidence="1" id="KW-0479">Metal-binding</keyword>
<dbReference type="SUPFAM" id="SSF144232">
    <property type="entry name" value="HIT/MYND zinc finger-like"/>
    <property type="match status" value="1"/>
</dbReference>
<reference evidence="10" key="1">
    <citation type="journal article" date="2019" name="Plant Biotechnol. J.">
        <title>Genome sequencing of the Australian wild diploid species Gossypium australe highlights disease resistance and delayed gland morphogenesis.</title>
        <authorList>
            <person name="Cai Y."/>
            <person name="Cai X."/>
            <person name="Wang Q."/>
            <person name="Wang P."/>
            <person name="Zhang Y."/>
            <person name="Cai C."/>
            <person name="Xu Y."/>
            <person name="Wang K."/>
            <person name="Zhou Z."/>
            <person name="Wang C."/>
            <person name="Geng S."/>
            <person name="Li B."/>
            <person name="Dong Q."/>
            <person name="Hou Y."/>
            <person name="Wang H."/>
            <person name="Ai P."/>
            <person name="Liu Z."/>
            <person name="Yi F."/>
            <person name="Sun M."/>
            <person name="An G."/>
            <person name="Cheng J."/>
            <person name="Zhang Y."/>
            <person name="Shi Q."/>
            <person name="Xie Y."/>
            <person name="Shi X."/>
            <person name="Chang Y."/>
            <person name="Huang F."/>
            <person name="Chen Y."/>
            <person name="Hong S."/>
            <person name="Mi L."/>
            <person name="Sun Q."/>
            <person name="Zhang L."/>
            <person name="Zhou B."/>
            <person name="Peng R."/>
            <person name="Zhang X."/>
            <person name="Liu F."/>
        </authorList>
    </citation>
    <scope>NUCLEOTIDE SEQUENCE [LARGE SCALE GENOMIC DNA]</scope>
    <source>
        <strain evidence="10">cv. PA1801</strain>
    </source>
</reference>
<dbReference type="InterPro" id="IPR008978">
    <property type="entry name" value="HSP20-like_chaperone"/>
</dbReference>
<keyword evidence="10" id="KW-1185">Reference proteome</keyword>
<dbReference type="InterPro" id="IPR002068">
    <property type="entry name" value="A-crystallin/Hsp20_dom"/>
</dbReference>
<dbReference type="InterPro" id="IPR002893">
    <property type="entry name" value="Znf_MYND"/>
</dbReference>
<evidence type="ECO:0000313" key="10">
    <source>
        <dbReference type="Proteomes" id="UP000325315"/>
    </source>
</evidence>
<evidence type="ECO:0000313" key="9">
    <source>
        <dbReference type="EMBL" id="KAA3489044.1"/>
    </source>
</evidence>
<evidence type="ECO:0000256" key="1">
    <source>
        <dbReference type="ARBA" id="ARBA00022723"/>
    </source>
</evidence>
<dbReference type="PANTHER" id="PTHR47570:SF2">
    <property type="entry name" value="MYND-TYPE DOMAIN-CONTAINING PROTEIN"/>
    <property type="match status" value="1"/>
</dbReference>
<dbReference type="InterPro" id="IPR046824">
    <property type="entry name" value="Mss51-like_C"/>
</dbReference>
<dbReference type="Pfam" id="PF01753">
    <property type="entry name" value="zf-MYND"/>
    <property type="match status" value="1"/>
</dbReference>
<evidence type="ECO:0000259" key="7">
    <source>
        <dbReference type="PROSITE" id="PS01031"/>
    </source>
</evidence>
<dbReference type="PROSITE" id="PS01031">
    <property type="entry name" value="SHSP"/>
    <property type="match status" value="1"/>
</dbReference>
<keyword evidence="2 4" id="KW-0863">Zinc-finger</keyword>
<name>A0A5B6X6U3_9ROSI</name>
<feature type="domain" description="SHSP" evidence="7">
    <location>
        <begin position="695"/>
        <end position="803"/>
    </location>
</feature>
<dbReference type="GO" id="GO:0008270">
    <property type="term" value="F:zinc ion binding"/>
    <property type="evidence" value="ECO:0007669"/>
    <property type="project" value="UniProtKB-KW"/>
</dbReference>
<dbReference type="PANTHER" id="PTHR47570">
    <property type="entry name" value="ZINC ION BINDING PROTEIN"/>
    <property type="match status" value="1"/>
</dbReference>
<evidence type="ECO:0000259" key="8">
    <source>
        <dbReference type="PROSITE" id="PS50865"/>
    </source>
</evidence>
<dbReference type="Gene3D" id="6.10.140.2220">
    <property type="match status" value="1"/>
</dbReference>
<feature type="domain" description="MYND-type" evidence="8">
    <location>
        <begin position="285"/>
        <end position="326"/>
    </location>
</feature>
<evidence type="ECO:0000256" key="6">
    <source>
        <dbReference type="RuleBase" id="RU003616"/>
    </source>
</evidence>
<gene>
    <name evidence="9" type="ORF">EPI10_032722</name>
</gene>